<proteinExistence type="predicted"/>
<evidence type="ECO:0000256" key="1">
    <source>
        <dbReference type="ARBA" id="ARBA00023054"/>
    </source>
</evidence>
<evidence type="ECO:0000313" key="6">
    <source>
        <dbReference type="Proteomes" id="UP001209570"/>
    </source>
</evidence>
<organism evidence="5 6">
    <name type="scientific">Pythium insidiosum</name>
    <name type="common">Pythiosis disease agent</name>
    <dbReference type="NCBI Taxonomy" id="114742"/>
    <lineage>
        <taxon>Eukaryota</taxon>
        <taxon>Sar</taxon>
        <taxon>Stramenopiles</taxon>
        <taxon>Oomycota</taxon>
        <taxon>Peronosporomycetes</taxon>
        <taxon>Pythiales</taxon>
        <taxon>Pythiaceae</taxon>
        <taxon>Pythium</taxon>
    </lineage>
</organism>
<evidence type="ECO:0000256" key="2">
    <source>
        <dbReference type="SAM" id="Coils"/>
    </source>
</evidence>
<dbReference type="EMBL" id="JAKCXM010000044">
    <property type="protein sequence ID" value="KAJ0405502.1"/>
    <property type="molecule type" value="Genomic_DNA"/>
</dbReference>
<accession>A0AAD5QCX7</accession>
<evidence type="ECO:0000256" key="3">
    <source>
        <dbReference type="SAM" id="MobiDB-lite"/>
    </source>
</evidence>
<reference evidence="5" key="1">
    <citation type="submission" date="2021-12" db="EMBL/GenBank/DDBJ databases">
        <title>Prjna785345.</title>
        <authorList>
            <person name="Rujirawat T."/>
            <person name="Krajaejun T."/>
        </authorList>
    </citation>
    <scope>NUCLEOTIDE SEQUENCE</scope>
    <source>
        <strain evidence="5">Pi057C3</strain>
    </source>
</reference>
<feature type="domain" description="Translin-associated factor X-interacting protein 1 N-terminal" evidence="4">
    <location>
        <begin position="42"/>
        <end position="124"/>
    </location>
</feature>
<comment type="caution">
    <text evidence="5">The sequence shown here is derived from an EMBL/GenBank/DDBJ whole genome shotgun (WGS) entry which is preliminary data.</text>
</comment>
<name>A0AAD5QCX7_PYTIN</name>
<dbReference type="Proteomes" id="UP001209570">
    <property type="component" value="Unassembled WGS sequence"/>
</dbReference>
<keyword evidence="1 2" id="KW-0175">Coiled coil</keyword>
<evidence type="ECO:0000313" key="5">
    <source>
        <dbReference type="EMBL" id="KAJ0405502.1"/>
    </source>
</evidence>
<dbReference type="Pfam" id="PF15739">
    <property type="entry name" value="TSNAXIP1_N"/>
    <property type="match status" value="1"/>
</dbReference>
<dbReference type="InterPro" id="IPR032755">
    <property type="entry name" value="TSNAXIP1_N"/>
</dbReference>
<feature type="coiled-coil region" evidence="2">
    <location>
        <begin position="120"/>
        <end position="147"/>
    </location>
</feature>
<feature type="region of interest" description="Disordered" evidence="3">
    <location>
        <begin position="1"/>
        <end position="32"/>
    </location>
</feature>
<evidence type="ECO:0000259" key="4">
    <source>
        <dbReference type="Pfam" id="PF15739"/>
    </source>
</evidence>
<keyword evidence="6" id="KW-1185">Reference proteome</keyword>
<protein>
    <recommendedName>
        <fullName evidence="4">Translin-associated factor X-interacting protein 1 N-terminal domain-containing protein</fullName>
    </recommendedName>
</protein>
<feature type="compositionally biased region" description="Polar residues" evidence="3">
    <location>
        <begin position="15"/>
        <end position="32"/>
    </location>
</feature>
<dbReference type="AlphaFoldDB" id="A0AAD5QCX7"/>
<sequence length="218" mass="25135">MKNQAGRNRCRASPQVPTQDSSATLKRNSSFKSSAVELEVELAERLNEIERSKLSEKVESRYKASQKALQQIIQQDEHFGRVLSRIRDEYESYISYIHCQPGRRAGYASANQFGEHESESGHLRDENESLRRTCETLERELRLLKLSSSKPKHADLDDDYGDDLEDVQLCPEIDDDLTKTPSNVPQLNFAALSPYDQEDEEDDCYDDVYSEDLQYQNF</sequence>
<gene>
    <name evidence="5" type="ORF">P43SY_011350</name>
</gene>